<accession>A0ABT0E452</accession>
<evidence type="ECO:0000313" key="2">
    <source>
        <dbReference type="EMBL" id="MCK0536576.1"/>
    </source>
</evidence>
<protein>
    <submittedName>
        <fullName evidence="2">Uncharacterized protein</fullName>
    </submittedName>
</protein>
<evidence type="ECO:0000313" key="3">
    <source>
        <dbReference type="Proteomes" id="UP001165524"/>
    </source>
</evidence>
<sequence length="137" mass="14834">MADYDELARFRSKSGNQDFRLRSVEPPASEESGHWRLLDEVTARRRAASSDVCAVHGEPAWTAAPVAAETVDSRPIEIQAGSAFSLGFVDDDVAAQQRRAQLAGLFRRPEPTPGPAPGAAAHTPLRPLLRRIAARHG</sequence>
<keyword evidence="3" id="KW-1185">Reference proteome</keyword>
<reference evidence="2" key="1">
    <citation type="submission" date="2022-04" db="EMBL/GenBank/DDBJ databases">
        <title>Alcanivorax sp. CY1518 draft genome sequence.</title>
        <authorList>
            <person name="Zhao G."/>
            <person name="An M."/>
        </authorList>
    </citation>
    <scope>NUCLEOTIDE SEQUENCE</scope>
    <source>
        <strain evidence="2">CY1518</strain>
    </source>
</reference>
<dbReference type="Proteomes" id="UP001165524">
    <property type="component" value="Unassembled WGS sequence"/>
</dbReference>
<feature type="region of interest" description="Disordered" evidence="1">
    <location>
        <begin position="106"/>
        <end position="127"/>
    </location>
</feature>
<feature type="compositionally biased region" description="Low complexity" evidence="1">
    <location>
        <begin position="117"/>
        <end position="127"/>
    </location>
</feature>
<gene>
    <name evidence="2" type="ORF">MU846_02540</name>
</gene>
<dbReference type="EMBL" id="JALKII010000001">
    <property type="protein sequence ID" value="MCK0536576.1"/>
    <property type="molecule type" value="Genomic_DNA"/>
</dbReference>
<evidence type="ECO:0000256" key="1">
    <source>
        <dbReference type="SAM" id="MobiDB-lite"/>
    </source>
</evidence>
<organism evidence="2 3">
    <name type="scientific">Alcanivorax quisquiliarum</name>
    <dbReference type="NCBI Taxonomy" id="2933565"/>
    <lineage>
        <taxon>Bacteria</taxon>
        <taxon>Pseudomonadati</taxon>
        <taxon>Pseudomonadota</taxon>
        <taxon>Gammaproteobacteria</taxon>
        <taxon>Oceanospirillales</taxon>
        <taxon>Alcanivoracaceae</taxon>
        <taxon>Alcanivorax</taxon>
    </lineage>
</organism>
<proteinExistence type="predicted"/>
<comment type="caution">
    <text evidence="2">The sequence shown here is derived from an EMBL/GenBank/DDBJ whole genome shotgun (WGS) entry which is preliminary data.</text>
</comment>
<dbReference type="RefSeq" id="WP_246947960.1">
    <property type="nucleotide sequence ID" value="NZ_JALKII010000001.1"/>
</dbReference>
<name>A0ABT0E452_9GAMM</name>